<gene>
    <name evidence="8" type="ORF">GCM10010439_53170</name>
</gene>
<evidence type="ECO:0000256" key="2">
    <source>
        <dbReference type="ARBA" id="ARBA00022692"/>
    </source>
</evidence>
<name>A0ABN3UJ77_9ACTN</name>
<evidence type="ECO:0000256" key="3">
    <source>
        <dbReference type="ARBA" id="ARBA00022989"/>
    </source>
</evidence>
<evidence type="ECO:0000256" key="1">
    <source>
        <dbReference type="ARBA" id="ARBA00004141"/>
    </source>
</evidence>
<proteinExistence type="predicted"/>
<keyword evidence="3 6" id="KW-1133">Transmembrane helix</keyword>
<protein>
    <recommendedName>
        <fullName evidence="7">RDD domain-containing protein</fullName>
    </recommendedName>
</protein>
<organism evidence="8 9">
    <name type="scientific">Actinocorallia aurantiaca</name>
    <dbReference type="NCBI Taxonomy" id="46204"/>
    <lineage>
        <taxon>Bacteria</taxon>
        <taxon>Bacillati</taxon>
        <taxon>Actinomycetota</taxon>
        <taxon>Actinomycetes</taxon>
        <taxon>Streptosporangiales</taxon>
        <taxon>Thermomonosporaceae</taxon>
        <taxon>Actinocorallia</taxon>
    </lineage>
</organism>
<feature type="domain" description="RDD" evidence="7">
    <location>
        <begin position="21"/>
        <end position="148"/>
    </location>
</feature>
<comment type="subcellular location">
    <subcellularLocation>
        <location evidence="1">Membrane</location>
        <topology evidence="1">Multi-pass membrane protein</topology>
    </subcellularLocation>
</comment>
<dbReference type="Proteomes" id="UP001501842">
    <property type="component" value="Unassembled WGS sequence"/>
</dbReference>
<dbReference type="EMBL" id="BAAATZ010000025">
    <property type="protein sequence ID" value="GAA2733349.1"/>
    <property type="molecule type" value="Genomic_DNA"/>
</dbReference>
<evidence type="ECO:0000256" key="4">
    <source>
        <dbReference type="ARBA" id="ARBA00023136"/>
    </source>
</evidence>
<feature type="transmembrane region" description="Helical" evidence="6">
    <location>
        <begin position="28"/>
        <end position="52"/>
    </location>
</feature>
<feature type="transmembrane region" description="Helical" evidence="6">
    <location>
        <begin position="58"/>
        <end position="78"/>
    </location>
</feature>
<keyword evidence="9" id="KW-1185">Reference proteome</keyword>
<feature type="transmembrane region" description="Helical" evidence="6">
    <location>
        <begin position="110"/>
        <end position="131"/>
    </location>
</feature>
<evidence type="ECO:0000256" key="6">
    <source>
        <dbReference type="SAM" id="Phobius"/>
    </source>
</evidence>
<evidence type="ECO:0000313" key="9">
    <source>
        <dbReference type="Proteomes" id="UP001501842"/>
    </source>
</evidence>
<feature type="region of interest" description="Disordered" evidence="5">
    <location>
        <begin position="250"/>
        <end position="370"/>
    </location>
</feature>
<dbReference type="Pfam" id="PF06271">
    <property type="entry name" value="RDD"/>
    <property type="match status" value="1"/>
</dbReference>
<sequence length="370" mass="39773">MTVIPGELVTGEAVALDIRPARLASRAIALLLDLAIMFSLMATLGQVVQFAVLFADEAVAVGLGILVSVGSIVGYPAVMETATRGKTVGKMAVGLRTVSVDGGVVRFRQALMRALTGFVEFFMFAGAPALLCSLFDHRGRRLGDVFAGTMVIQDRVSAEAVRAPVTRMPPALAPWASTLELSQINDDRALSARQYLQRYTELLPDVRARLGARLAAELVPLLTAPPPPGVPPELLLMAVLAERRHREERRLASRRARREEHLRKTGQYVPVDPPAPVFFPPPGTPGHPHFQHLVPFDAHAPFQQQAPYPPAAPVPGAPPHLQQPAPRPPAVPDAPLHFQQAPPAQPFAPAPPAPRPPVHQEPPPNGRPGL</sequence>
<dbReference type="PANTHER" id="PTHR38480:SF1">
    <property type="entry name" value="SLR0254 PROTEIN"/>
    <property type="match status" value="1"/>
</dbReference>
<dbReference type="InterPro" id="IPR010432">
    <property type="entry name" value="RDD"/>
</dbReference>
<feature type="compositionally biased region" description="Pro residues" evidence="5">
    <location>
        <begin position="271"/>
        <end position="285"/>
    </location>
</feature>
<keyword evidence="2 6" id="KW-0812">Transmembrane</keyword>
<feature type="compositionally biased region" description="Pro residues" evidence="5">
    <location>
        <begin position="307"/>
        <end position="318"/>
    </location>
</feature>
<feature type="compositionally biased region" description="Low complexity" evidence="5">
    <location>
        <begin position="286"/>
        <end position="306"/>
    </location>
</feature>
<feature type="compositionally biased region" description="Basic and acidic residues" evidence="5">
    <location>
        <begin position="250"/>
        <end position="263"/>
    </location>
</feature>
<accession>A0ABN3UJ77</accession>
<evidence type="ECO:0000259" key="7">
    <source>
        <dbReference type="Pfam" id="PF06271"/>
    </source>
</evidence>
<dbReference type="RefSeq" id="WP_344453974.1">
    <property type="nucleotide sequence ID" value="NZ_BAAATZ010000025.1"/>
</dbReference>
<reference evidence="8 9" key="1">
    <citation type="journal article" date="2019" name="Int. J. Syst. Evol. Microbiol.">
        <title>The Global Catalogue of Microorganisms (GCM) 10K type strain sequencing project: providing services to taxonomists for standard genome sequencing and annotation.</title>
        <authorList>
            <consortium name="The Broad Institute Genomics Platform"/>
            <consortium name="The Broad Institute Genome Sequencing Center for Infectious Disease"/>
            <person name="Wu L."/>
            <person name="Ma J."/>
        </authorList>
    </citation>
    <scope>NUCLEOTIDE SEQUENCE [LARGE SCALE GENOMIC DNA]</scope>
    <source>
        <strain evidence="8 9">JCM 8201</strain>
    </source>
</reference>
<comment type="caution">
    <text evidence="8">The sequence shown here is derived from an EMBL/GenBank/DDBJ whole genome shotgun (WGS) entry which is preliminary data.</text>
</comment>
<feature type="compositionally biased region" description="Pro residues" evidence="5">
    <location>
        <begin position="343"/>
        <end position="370"/>
    </location>
</feature>
<evidence type="ECO:0000313" key="8">
    <source>
        <dbReference type="EMBL" id="GAA2733349.1"/>
    </source>
</evidence>
<dbReference type="PANTHER" id="PTHR38480">
    <property type="entry name" value="SLR0254 PROTEIN"/>
    <property type="match status" value="1"/>
</dbReference>
<keyword evidence="4 6" id="KW-0472">Membrane</keyword>
<evidence type="ECO:0000256" key="5">
    <source>
        <dbReference type="SAM" id="MobiDB-lite"/>
    </source>
</evidence>
<feature type="compositionally biased region" description="Low complexity" evidence="5">
    <location>
        <begin position="333"/>
        <end position="342"/>
    </location>
</feature>